<dbReference type="Proteomes" id="UP000326396">
    <property type="component" value="Linkage Group LG3"/>
</dbReference>
<sequence length="171" mass="19812">MFGDSLLGADMENTGLGDFFKDLPDDYLFEGISKEAEGEAESSTWASVKEEPENIILGNVSSDPYIDYLYAHKYIDALGQDVTSLHEVIVCWFDKKKDWTPSPPVVKDAWSNVCYWLYDKARDIYLVKRMNGKVEYYKRPRDFCTMPKVDIRSINKAIQGKAFFFNMHYRS</sequence>
<keyword evidence="2" id="KW-1185">Reference proteome</keyword>
<evidence type="ECO:0000313" key="2">
    <source>
        <dbReference type="Proteomes" id="UP000326396"/>
    </source>
</evidence>
<dbReference type="AlphaFoldDB" id="A0A5N6N6P4"/>
<reference evidence="1 2" key="1">
    <citation type="submission" date="2019-05" db="EMBL/GenBank/DDBJ databases">
        <title>Mikania micrantha, genome provides insights into the molecular mechanism of rapid growth.</title>
        <authorList>
            <person name="Liu B."/>
        </authorList>
    </citation>
    <scope>NUCLEOTIDE SEQUENCE [LARGE SCALE GENOMIC DNA]</scope>
    <source>
        <strain evidence="1">NLD-2019</strain>
        <tissue evidence="1">Leaf</tissue>
    </source>
</reference>
<gene>
    <name evidence="1" type="ORF">E3N88_25946</name>
</gene>
<organism evidence="1 2">
    <name type="scientific">Mikania micrantha</name>
    <name type="common">bitter vine</name>
    <dbReference type="NCBI Taxonomy" id="192012"/>
    <lineage>
        <taxon>Eukaryota</taxon>
        <taxon>Viridiplantae</taxon>
        <taxon>Streptophyta</taxon>
        <taxon>Embryophyta</taxon>
        <taxon>Tracheophyta</taxon>
        <taxon>Spermatophyta</taxon>
        <taxon>Magnoliopsida</taxon>
        <taxon>eudicotyledons</taxon>
        <taxon>Gunneridae</taxon>
        <taxon>Pentapetalae</taxon>
        <taxon>asterids</taxon>
        <taxon>campanulids</taxon>
        <taxon>Asterales</taxon>
        <taxon>Asteraceae</taxon>
        <taxon>Asteroideae</taxon>
        <taxon>Heliantheae alliance</taxon>
        <taxon>Eupatorieae</taxon>
        <taxon>Mikania</taxon>
    </lineage>
</organism>
<dbReference type="EMBL" id="SZYD01000013">
    <property type="protein sequence ID" value="KAD4385777.1"/>
    <property type="molecule type" value="Genomic_DNA"/>
</dbReference>
<proteinExistence type="predicted"/>
<accession>A0A5N6N6P4</accession>
<name>A0A5N6N6P4_9ASTR</name>
<evidence type="ECO:0000313" key="1">
    <source>
        <dbReference type="EMBL" id="KAD4385777.1"/>
    </source>
</evidence>
<protein>
    <submittedName>
        <fullName evidence="1">Uncharacterized protein</fullName>
    </submittedName>
</protein>
<dbReference type="OrthoDB" id="1801558at2759"/>
<comment type="caution">
    <text evidence="1">The sequence shown here is derived from an EMBL/GenBank/DDBJ whole genome shotgun (WGS) entry which is preliminary data.</text>
</comment>